<evidence type="ECO:0000256" key="1">
    <source>
        <dbReference type="ARBA" id="ARBA00004173"/>
    </source>
</evidence>
<dbReference type="VEuPathDB" id="PiroplasmaDB:BmR1_04g07000"/>
<name>A0A1N6LXW7_BABMR</name>
<dbReference type="GeneID" id="24426047"/>
<evidence type="ECO:0000256" key="6">
    <source>
        <dbReference type="ARBA" id="ARBA00035191"/>
    </source>
</evidence>
<evidence type="ECO:0000313" key="8">
    <source>
        <dbReference type="Proteomes" id="UP000002899"/>
    </source>
</evidence>
<evidence type="ECO:0000256" key="3">
    <source>
        <dbReference type="ARBA" id="ARBA00022980"/>
    </source>
</evidence>
<evidence type="ECO:0000256" key="4">
    <source>
        <dbReference type="ARBA" id="ARBA00023128"/>
    </source>
</evidence>
<dbReference type="KEGG" id="bmic:BmR1_04g07000"/>
<dbReference type="Gene3D" id="3.30.780.10">
    <property type="entry name" value="SUI1-like domain"/>
    <property type="match status" value="1"/>
</dbReference>
<keyword evidence="5" id="KW-0687">Ribonucleoprotein</keyword>
<keyword evidence="8" id="KW-1185">Reference proteome</keyword>
<comment type="similarity">
    <text evidence="2">Belongs to the mitochondrion-specific ribosomal protein mL49 family.</text>
</comment>
<dbReference type="RefSeq" id="XP_021337781.1">
    <property type="nucleotide sequence ID" value="XM_021482569.1"/>
</dbReference>
<dbReference type="PANTHER" id="PTHR13477">
    <property type="entry name" value="MITOCHONDRIAL 39S RIBOSOMAL PROTEIN L49"/>
    <property type="match status" value="1"/>
</dbReference>
<proteinExistence type="inferred from homology"/>
<comment type="subcellular location">
    <subcellularLocation>
        <location evidence="1">Mitochondrion</location>
    </subcellularLocation>
</comment>
<reference evidence="7 8" key="3">
    <citation type="journal article" date="2016" name="Sci. Rep.">
        <title>Genome-wide diversity and gene expression profiling of Babesia microti isolates identify polymorphic genes that mediate host-pathogen interactions.</title>
        <authorList>
            <person name="Silva J.C."/>
            <person name="Cornillot E."/>
            <person name="McCracken C."/>
            <person name="Usmani-Brown S."/>
            <person name="Dwivedi A."/>
            <person name="Ifeonu O.O."/>
            <person name="Crabtree J."/>
            <person name="Gotia H.T."/>
            <person name="Virji A.Z."/>
            <person name="Reynes C."/>
            <person name="Colinge J."/>
            <person name="Kumar V."/>
            <person name="Lawres L."/>
            <person name="Pazzi J.E."/>
            <person name="Pablo J.V."/>
            <person name="Hung C."/>
            <person name="Brancato J."/>
            <person name="Kumari P."/>
            <person name="Orvis J."/>
            <person name="Tretina K."/>
            <person name="Chibucos M."/>
            <person name="Ott S."/>
            <person name="Sadzewicz L."/>
            <person name="Sengamalay N."/>
            <person name="Shetty A.C."/>
            <person name="Su Q."/>
            <person name="Tallon L."/>
            <person name="Fraser C.M."/>
            <person name="Frutos R."/>
            <person name="Molina D.M."/>
            <person name="Krause P.J."/>
            <person name="Ben Mamoun C."/>
        </authorList>
    </citation>
    <scope>NUCLEOTIDE SEQUENCE [LARGE SCALE GENOMIC DNA]</scope>
    <source>
        <strain evidence="7 8">RI</strain>
    </source>
</reference>
<evidence type="ECO:0000256" key="2">
    <source>
        <dbReference type="ARBA" id="ARBA00005677"/>
    </source>
</evidence>
<evidence type="ECO:0000256" key="5">
    <source>
        <dbReference type="ARBA" id="ARBA00023274"/>
    </source>
</evidence>
<evidence type="ECO:0000313" key="7">
    <source>
        <dbReference type="EMBL" id="SIO73714.1"/>
    </source>
</evidence>
<keyword evidence="3 7" id="KW-0689">Ribosomal protein</keyword>
<dbReference type="OrthoDB" id="19439at2759"/>
<protein>
    <recommendedName>
        <fullName evidence="6">Large ribosomal subunit protein mL49</fullName>
    </recommendedName>
</protein>
<sequence>MFSNALNLVNSPTYIKFYIPLFYTNRYLSGANKYHLFCSRRGVVQGRFVKKTNTNSHNLPFKVQRTSSGNLAVYPKIRLHGTVVSTVVRHVFGDIKTFKEQLRIICESPVRDRIGCLEVQGLHVTKIKKWLVHCGF</sequence>
<dbReference type="GO" id="GO:0003735">
    <property type="term" value="F:structural constituent of ribosome"/>
    <property type="evidence" value="ECO:0007669"/>
    <property type="project" value="InterPro"/>
</dbReference>
<reference evidence="7 8" key="1">
    <citation type="journal article" date="2012" name="Nucleic Acids Res.">
        <title>Sequencing of the smallest Apicomplexan genome from the human pathogen Babesia microti.</title>
        <authorList>
            <person name="Cornillot E."/>
            <person name="Hadj-Kaddour K."/>
            <person name="Dassouli A."/>
            <person name="Noel B."/>
            <person name="Ranwez V."/>
            <person name="Vacherie B."/>
            <person name="Augagneur Y."/>
            <person name="Bres V."/>
            <person name="Duclos A."/>
            <person name="Randazzo S."/>
            <person name="Carcy B."/>
            <person name="Debierre-Grockiego F."/>
            <person name="Delbecq S."/>
            <person name="Moubri-Menage K."/>
            <person name="Shams-Eldin H."/>
            <person name="Usmani-Brown S."/>
            <person name="Bringaud F."/>
            <person name="Wincker P."/>
            <person name="Vivares C.P."/>
            <person name="Schwarz R.T."/>
            <person name="Schetters T.P."/>
            <person name="Krause P.J."/>
            <person name="Gorenflot A."/>
            <person name="Berry V."/>
            <person name="Barbe V."/>
            <person name="Ben Mamoun C."/>
        </authorList>
    </citation>
    <scope>NUCLEOTIDE SEQUENCE [LARGE SCALE GENOMIC DNA]</scope>
    <source>
        <strain evidence="7 8">RI</strain>
    </source>
</reference>
<reference evidence="7 8" key="2">
    <citation type="journal article" date="2013" name="PLoS ONE">
        <title>Whole genome mapping and re-organization of the nuclear and mitochondrial genomes of Babesia microti isolates.</title>
        <authorList>
            <person name="Cornillot E."/>
            <person name="Dassouli A."/>
            <person name="Garg A."/>
            <person name="Pachikara N."/>
            <person name="Randazzo S."/>
            <person name="Depoix D."/>
            <person name="Carcy B."/>
            <person name="Delbecq S."/>
            <person name="Frutos R."/>
            <person name="Silva J.C."/>
            <person name="Sutton R."/>
            <person name="Krause P.J."/>
            <person name="Mamoun C.B."/>
        </authorList>
    </citation>
    <scope>NUCLEOTIDE SEQUENCE [LARGE SCALE GENOMIC DNA]</scope>
    <source>
        <strain evidence="7 8">RI</strain>
    </source>
</reference>
<dbReference type="InterPro" id="IPR007740">
    <property type="entry name" value="Ribosomal_mL49"/>
</dbReference>
<keyword evidence="4" id="KW-0496">Mitochondrion</keyword>
<dbReference type="GO" id="GO:0006412">
    <property type="term" value="P:translation"/>
    <property type="evidence" value="ECO:0007669"/>
    <property type="project" value="InterPro"/>
</dbReference>
<dbReference type="Proteomes" id="UP000002899">
    <property type="component" value="Chromosome IV"/>
</dbReference>
<dbReference type="EMBL" id="LN871599">
    <property type="protein sequence ID" value="SIO73714.1"/>
    <property type="molecule type" value="Genomic_DNA"/>
</dbReference>
<dbReference type="AlphaFoldDB" id="A0A1N6LXW7"/>
<dbReference type="GO" id="GO:0005762">
    <property type="term" value="C:mitochondrial large ribosomal subunit"/>
    <property type="evidence" value="ECO:0007669"/>
    <property type="project" value="TreeGrafter"/>
</dbReference>
<dbReference type="Pfam" id="PF05046">
    <property type="entry name" value="Img2"/>
    <property type="match status" value="1"/>
</dbReference>
<dbReference type="PANTHER" id="PTHR13477:SF0">
    <property type="entry name" value="LARGE RIBOSOMAL SUBUNIT PROTEIN ML49"/>
    <property type="match status" value="1"/>
</dbReference>
<organism evidence="7 8">
    <name type="scientific">Babesia microti (strain RI)</name>
    <dbReference type="NCBI Taxonomy" id="1133968"/>
    <lineage>
        <taxon>Eukaryota</taxon>
        <taxon>Sar</taxon>
        <taxon>Alveolata</taxon>
        <taxon>Apicomplexa</taxon>
        <taxon>Aconoidasida</taxon>
        <taxon>Piroplasmida</taxon>
        <taxon>Babesiidae</taxon>
        <taxon>Babesia</taxon>
    </lineage>
</organism>
<accession>A0A1N6LXW7</accession>